<sequence length="180" mass="20358">MTDFKEDSWGSNTWVGTDNEDILNEWNSASVPNLREMSFWDETTNTSLEEQETWNETWEEAADKTPTASPPPASKASILEALAIYPISSGVTTLLERRDVNALALSCWSTFHVPNIEDPFSQCSTISWSIQECYGPYMWVLPEYLSAPCPREHYEMEQGGKDMGIRACVRESCLNNVCKV</sequence>
<comment type="caution">
    <text evidence="1">The sequence shown here is derived from an EMBL/GenBank/DDBJ whole genome shotgun (WGS) entry which is preliminary data.</text>
</comment>
<proteinExistence type="predicted"/>
<reference evidence="1 2" key="1">
    <citation type="submission" date="2017-04" db="EMBL/GenBank/DDBJ databases">
        <title>Draft genome sequence of Tuber borchii Vittad., a whitish edible truffle.</title>
        <authorList>
            <consortium name="DOE Joint Genome Institute"/>
            <person name="Murat C."/>
            <person name="Kuo A."/>
            <person name="Barry K.W."/>
            <person name="Clum A."/>
            <person name="Dockter R.B."/>
            <person name="Fauchery L."/>
            <person name="Iotti M."/>
            <person name="Kohler A."/>
            <person name="Labutti K."/>
            <person name="Lindquist E.A."/>
            <person name="Lipzen A."/>
            <person name="Ohm R.A."/>
            <person name="Wang M."/>
            <person name="Grigoriev I.V."/>
            <person name="Zambonelli A."/>
            <person name="Martin F.M."/>
        </authorList>
    </citation>
    <scope>NUCLEOTIDE SEQUENCE [LARGE SCALE GENOMIC DNA]</scope>
    <source>
        <strain evidence="1 2">Tbo3840</strain>
    </source>
</reference>
<accession>A0A2T6ZNL3</accession>
<feature type="non-terminal residue" evidence="1">
    <location>
        <position position="180"/>
    </location>
</feature>
<evidence type="ECO:0000313" key="2">
    <source>
        <dbReference type="Proteomes" id="UP000244722"/>
    </source>
</evidence>
<dbReference type="EMBL" id="NESQ01000165">
    <property type="protein sequence ID" value="PUU77056.1"/>
    <property type="molecule type" value="Genomic_DNA"/>
</dbReference>
<name>A0A2T6ZNL3_TUBBO</name>
<organism evidence="1 2">
    <name type="scientific">Tuber borchii</name>
    <name type="common">White truffle</name>
    <dbReference type="NCBI Taxonomy" id="42251"/>
    <lineage>
        <taxon>Eukaryota</taxon>
        <taxon>Fungi</taxon>
        <taxon>Dikarya</taxon>
        <taxon>Ascomycota</taxon>
        <taxon>Pezizomycotina</taxon>
        <taxon>Pezizomycetes</taxon>
        <taxon>Pezizales</taxon>
        <taxon>Tuberaceae</taxon>
        <taxon>Tuber</taxon>
    </lineage>
</organism>
<evidence type="ECO:0000313" key="1">
    <source>
        <dbReference type="EMBL" id="PUU77056.1"/>
    </source>
</evidence>
<dbReference type="OrthoDB" id="5458636at2759"/>
<dbReference type="AlphaFoldDB" id="A0A2T6ZNL3"/>
<protein>
    <submittedName>
        <fullName evidence="1">Uncharacterized protein</fullName>
    </submittedName>
</protein>
<gene>
    <name evidence="1" type="ORF">B9Z19DRAFT_1087055</name>
</gene>
<dbReference type="Proteomes" id="UP000244722">
    <property type="component" value="Unassembled WGS sequence"/>
</dbReference>
<keyword evidence="2" id="KW-1185">Reference proteome</keyword>